<protein>
    <submittedName>
        <fullName evidence="4">Hydrolase</fullName>
    </submittedName>
</protein>
<keyword evidence="1" id="KW-0540">Nuclease</keyword>
<dbReference type="InterPro" id="IPR044094">
    <property type="entry name" value="AtsA-like_MBL-fold"/>
</dbReference>
<evidence type="ECO:0000313" key="5">
    <source>
        <dbReference type="Proteomes" id="UP000325307"/>
    </source>
</evidence>
<dbReference type="OrthoDB" id="4137979at2"/>
<dbReference type="GO" id="GO:0042781">
    <property type="term" value="F:3'-tRNA processing endoribonuclease activity"/>
    <property type="evidence" value="ECO:0007669"/>
    <property type="project" value="TreeGrafter"/>
</dbReference>
<dbReference type="Proteomes" id="UP000325307">
    <property type="component" value="Unassembled WGS sequence"/>
</dbReference>
<reference evidence="4 5" key="1">
    <citation type="submission" date="2019-09" db="EMBL/GenBank/DDBJ databases">
        <title>Arthrobacter zafarii sp. nov., a moderately thermotolerant and halotolerant actinobacterium isolated from Cholistan desert soil of Pakistan.</title>
        <authorList>
            <person name="Amin A."/>
            <person name="Ahmed I."/>
            <person name="Khalid N."/>
            <person name="Schumann P."/>
            <person name="Busse H.J."/>
            <person name="Khan I.U."/>
            <person name="Li S."/>
            <person name="Li W.J."/>
        </authorList>
    </citation>
    <scope>NUCLEOTIDE SEQUENCE [LARGE SCALE GENOMIC DNA]</scope>
    <source>
        <strain evidence="4 5">NCCP-1664</strain>
    </source>
</reference>
<dbReference type="InterPro" id="IPR036866">
    <property type="entry name" value="RibonucZ/Hydroxyglut_hydro"/>
</dbReference>
<organism evidence="4 5">
    <name type="scientific">Zafaria cholistanensis</name>
    <dbReference type="NCBI Taxonomy" id="1682741"/>
    <lineage>
        <taxon>Bacteria</taxon>
        <taxon>Bacillati</taxon>
        <taxon>Actinomycetota</taxon>
        <taxon>Actinomycetes</taxon>
        <taxon>Micrococcales</taxon>
        <taxon>Micrococcaceae</taxon>
        <taxon>Zafaria</taxon>
    </lineage>
</organism>
<dbReference type="InterPro" id="IPR001279">
    <property type="entry name" value="Metallo-B-lactamas"/>
</dbReference>
<keyword evidence="5" id="KW-1185">Reference proteome</keyword>
<sequence>MTGTPRAAAIPHASVPPNAVPPSGAPYVVTLGTAGGPRWWKDHTGTPRFGIATAVVVGQTWYLVDCGQGAGRQANAAGLKMADLGGIFVTHMHSDHTVDLPSLLLFGAFELKDTTRGPIPIVGPGDRGKLPPLSPRAASVPVPVAPGRPTPGVAGLVEGLLAAYATDCNDRIFDSLATSPLEQFEAREIRLPEGTGFDPDHNVAPEMEPFEVFRDGRVTVSAILVSHHPTAPAYAFRFDTAQGSVTISGDTAPCSNMVRLARGTDLLLHEAINLDILAAQYSDARMLQATMDHHRRAHTTAEQAGQIATDAGARHLALHHLVPTYSPPEAWQKARTTFSGPLSIPDDLDVIAFGAGADSKQPVPAGNATGW</sequence>
<comment type="caution">
    <text evidence="4">The sequence shown here is derived from an EMBL/GenBank/DDBJ whole genome shotgun (WGS) entry which is preliminary data.</text>
</comment>
<keyword evidence="2 4" id="KW-0378">Hydrolase</keyword>
<keyword evidence="1" id="KW-0255">Endonuclease</keyword>
<dbReference type="PANTHER" id="PTHR46018">
    <property type="entry name" value="ZINC PHOSPHODIESTERASE ELAC PROTEIN 1"/>
    <property type="match status" value="1"/>
</dbReference>
<dbReference type="PANTHER" id="PTHR46018:SF2">
    <property type="entry name" value="ZINC PHOSPHODIESTERASE ELAC PROTEIN 1"/>
    <property type="match status" value="1"/>
</dbReference>
<name>A0A5A7NUN9_9MICC</name>
<gene>
    <name evidence="4" type="ORF">NCCP1664_20730</name>
</gene>
<proteinExistence type="predicted"/>
<dbReference type="Pfam" id="PF23023">
    <property type="entry name" value="Anti-Pycsar_Apyc1"/>
    <property type="match status" value="1"/>
</dbReference>
<dbReference type="RefSeq" id="WP_149957162.1">
    <property type="nucleotide sequence ID" value="NZ_BKDJ01000010.1"/>
</dbReference>
<dbReference type="EMBL" id="BKDJ01000010">
    <property type="protein sequence ID" value="GER23578.1"/>
    <property type="molecule type" value="Genomic_DNA"/>
</dbReference>
<dbReference type="AlphaFoldDB" id="A0A5A7NUN9"/>
<feature type="domain" description="Metallo-beta-lactamase" evidence="3">
    <location>
        <begin position="202"/>
        <end position="320"/>
    </location>
</feature>
<evidence type="ECO:0000259" key="3">
    <source>
        <dbReference type="Pfam" id="PF12706"/>
    </source>
</evidence>
<evidence type="ECO:0000256" key="2">
    <source>
        <dbReference type="ARBA" id="ARBA00022801"/>
    </source>
</evidence>
<dbReference type="SUPFAM" id="SSF56281">
    <property type="entry name" value="Metallo-hydrolase/oxidoreductase"/>
    <property type="match status" value="1"/>
</dbReference>
<evidence type="ECO:0000256" key="1">
    <source>
        <dbReference type="ARBA" id="ARBA00022759"/>
    </source>
</evidence>
<dbReference type="CDD" id="cd07719">
    <property type="entry name" value="arylsulfatase_AtsA-like_MBL-fold"/>
    <property type="match status" value="1"/>
</dbReference>
<dbReference type="Pfam" id="PF12706">
    <property type="entry name" value="Lactamase_B_2"/>
    <property type="match status" value="1"/>
</dbReference>
<dbReference type="Gene3D" id="3.60.15.10">
    <property type="entry name" value="Ribonuclease Z/Hydroxyacylglutathione hydrolase-like"/>
    <property type="match status" value="1"/>
</dbReference>
<evidence type="ECO:0000313" key="4">
    <source>
        <dbReference type="EMBL" id="GER23578.1"/>
    </source>
</evidence>
<accession>A0A5A7NUN9</accession>